<dbReference type="FunCoup" id="G3AJK3">
    <property type="interactions" value="64"/>
</dbReference>
<dbReference type="SUPFAM" id="SSF54791">
    <property type="entry name" value="Eukaryotic type KH-domain (KH-domain type I)"/>
    <property type="match status" value="1"/>
</dbReference>
<dbReference type="KEGG" id="spaa:SPAPADRAFT_65111"/>
<dbReference type="InterPro" id="IPR004087">
    <property type="entry name" value="KH_dom"/>
</dbReference>
<evidence type="ECO:0000313" key="4">
    <source>
        <dbReference type="Proteomes" id="UP000000709"/>
    </source>
</evidence>
<dbReference type="Pfam" id="PF00013">
    <property type="entry name" value="KH_1"/>
    <property type="match status" value="1"/>
</dbReference>
<dbReference type="GeneID" id="18875018"/>
<dbReference type="CDD" id="cd00105">
    <property type="entry name" value="KH-I"/>
    <property type="match status" value="1"/>
</dbReference>
<accession>G3AJK3</accession>
<dbReference type="HOGENOM" id="CLU_731907_0_0_1"/>
<dbReference type="EMBL" id="GL996500">
    <property type="protein sequence ID" value="EGW33906.1"/>
    <property type="molecule type" value="Genomic_DNA"/>
</dbReference>
<gene>
    <name evidence="3" type="ORF">SPAPADRAFT_65111</name>
</gene>
<dbReference type="InterPro" id="IPR036612">
    <property type="entry name" value="KH_dom_type_1_sf"/>
</dbReference>
<dbReference type="InterPro" id="IPR004088">
    <property type="entry name" value="KH_dom_type_1"/>
</dbReference>
<dbReference type="RefSeq" id="XP_007373490.1">
    <property type="nucleotide sequence ID" value="XM_007373428.1"/>
</dbReference>
<dbReference type="Proteomes" id="UP000000709">
    <property type="component" value="Unassembled WGS sequence"/>
</dbReference>
<feature type="domain" description="K Homology" evidence="2">
    <location>
        <begin position="290"/>
        <end position="368"/>
    </location>
</feature>
<dbReference type="eggNOG" id="ENOG502RA62">
    <property type="taxonomic scope" value="Eukaryota"/>
</dbReference>
<dbReference type="AlphaFoldDB" id="G3AJK3"/>
<evidence type="ECO:0000256" key="1">
    <source>
        <dbReference type="PROSITE-ProRule" id="PRU00117"/>
    </source>
</evidence>
<name>G3AJK3_SPAPN</name>
<dbReference type="Gene3D" id="3.30.1370.10">
    <property type="entry name" value="K Homology domain, type 1"/>
    <property type="match status" value="1"/>
</dbReference>
<evidence type="ECO:0000259" key="2">
    <source>
        <dbReference type="SMART" id="SM00322"/>
    </source>
</evidence>
<keyword evidence="1" id="KW-0694">RNA-binding</keyword>
<sequence length="378" mass="42836">MPMVLGLDPIYQDSQVQQQGITTGTMDVQLELNEDSLSSLLEGEIYSTSILQPDLDYNQILDEFNLETEIIDLNEGEYSNYSLTDIENQENSIDSFNLDDLSLDSTGVGYTFSEIPQLVYSNNKITFPCNIESIRDSIDIQLVLSSSSLIYLLQTLANMGIADYSTTIVAKRNLLSLDWLVDIPKESYYAAIVLGIINDHQASLTFVGDVLTCQKLIRHCQNVATIVFDNKKIQVMDIHNLAKFSDDICDFTDDRIKPLPINHFTAHREHPIDKIAIRKHSEQVQPKEEKMKTVKLILAQREVSSLIGIKGHRLNSIRIQSRCLIKVLPINQETPALLSRREKPQELLIQGTESNVAIAVHEINTFVSQQRLNNNKFR</sequence>
<dbReference type="OrthoDB" id="4020846at2759"/>
<dbReference type="InParanoid" id="G3AJK3"/>
<protein>
    <recommendedName>
        <fullName evidence="2">K Homology domain-containing protein</fullName>
    </recommendedName>
</protein>
<reference evidence="3 4" key="1">
    <citation type="journal article" date="2011" name="Proc. Natl. Acad. Sci. U.S.A.">
        <title>Comparative genomics of xylose-fermenting fungi for enhanced biofuel production.</title>
        <authorList>
            <person name="Wohlbach D.J."/>
            <person name="Kuo A."/>
            <person name="Sato T.K."/>
            <person name="Potts K.M."/>
            <person name="Salamov A.A."/>
            <person name="LaButti K.M."/>
            <person name="Sun H."/>
            <person name="Clum A."/>
            <person name="Pangilinan J.L."/>
            <person name="Lindquist E.A."/>
            <person name="Lucas S."/>
            <person name="Lapidus A."/>
            <person name="Jin M."/>
            <person name="Gunawan C."/>
            <person name="Balan V."/>
            <person name="Dale B.E."/>
            <person name="Jeffries T.W."/>
            <person name="Zinkel R."/>
            <person name="Barry K.W."/>
            <person name="Grigoriev I.V."/>
            <person name="Gasch A.P."/>
        </authorList>
    </citation>
    <scope>NUCLEOTIDE SEQUENCE [LARGE SCALE GENOMIC DNA]</scope>
    <source>
        <strain evidence="4">NRRL Y-27907 / 11-Y1</strain>
    </source>
</reference>
<keyword evidence="4" id="KW-1185">Reference proteome</keyword>
<proteinExistence type="predicted"/>
<dbReference type="PROSITE" id="PS50084">
    <property type="entry name" value="KH_TYPE_1"/>
    <property type="match status" value="1"/>
</dbReference>
<organism evidence="4">
    <name type="scientific">Spathaspora passalidarum (strain NRRL Y-27907 / 11-Y1)</name>
    <dbReference type="NCBI Taxonomy" id="619300"/>
    <lineage>
        <taxon>Eukaryota</taxon>
        <taxon>Fungi</taxon>
        <taxon>Dikarya</taxon>
        <taxon>Ascomycota</taxon>
        <taxon>Saccharomycotina</taxon>
        <taxon>Pichiomycetes</taxon>
        <taxon>Debaryomycetaceae</taxon>
        <taxon>Spathaspora</taxon>
    </lineage>
</organism>
<evidence type="ECO:0000313" key="3">
    <source>
        <dbReference type="EMBL" id="EGW33906.1"/>
    </source>
</evidence>
<dbReference type="SMART" id="SM00322">
    <property type="entry name" value="KH"/>
    <property type="match status" value="1"/>
</dbReference>
<dbReference type="GO" id="GO:0003723">
    <property type="term" value="F:RNA binding"/>
    <property type="evidence" value="ECO:0007669"/>
    <property type="project" value="UniProtKB-UniRule"/>
</dbReference>